<proteinExistence type="predicted"/>
<accession>A0A915IY40</accession>
<evidence type="ECO:0000313" key="2">
    <source>
        <dbReference type="WBParaSite" id="nRc.2.0.1.t18341-RA"/>
    </source>
</evidence>
<evidence type="ECO:0000313" key="1">
    <source>
        <dbReference type="Proteomes" id="UP000887565"/>
    </source>
</evidence>
<reference evidence="2" key="1">
    <citation type="submission" date="2022-11" db="UniProtKB">
        <authorList>
            <consortium name="WormBaseParasite"/>
        </authorList>
    </citation>
    <scope>IDENTIFICATION</scope>
</reference>
<sequence>MTNCGGVVMVDFKTDCMLVVVVDWTDVKTVGGNDVVVMGSDREDEAACSTSMEGGGSGSHHDGGTRCMRGDYLNGVHKAFVGLGLQGWGY</sequence>
<dbReference type="Proteomes" id="UP000887565">
    <property type="component" value="Unplaced"/>
</dbReference>
<keyword evidence="1" id="KW-1185">Reference proteome</keyword>
<organism evidence="1 2">
    <name type="scientific">Romanomermis culicivorax</name>
    <name type="common">Nematode worm</name>
    <dbReference type="NCBI Taxonomy" id="13658"/>
    <lineage>
        <taxon>Eukaryota</taxon>
        <taxon>Metazoa</taxon>
        <taxon>Ecdysozoa</taxon>
        <taxon>Nematoda</taxon>
        <taxon>Enoplea</taxon>
        <taxon>Dorylaimia</taxon>
        <taxon>Mermithida</taxon>
        <taxon>Mermithoidea</taxon>
        <taxon>Mermithidae</taxon>
        <taxon>Romanomermis</taxon>
    </lineage>
</organism>
<name>A0A915IY40_ROMCU</name>
<dbReference type="AlphaFoldDB" id="A0A915IY40"/>
<dbReference type="WBParaSite" id="nRc.2.0.1.t18341-RA">
    <property type="protein sequence ID" value="nRc.2.0.1.t18341-RA"/>
    <property type="gene ID" value="nRc.2.0.1.g18341"/>
</dbReference>
<protein>
    <submittedName>
        <fullName evidence="2">Uncharacterized protein</fullName>
    </submittedName>
</protein>